<sequence length="541" mass="60895">MITTNNLTVQFGKRVLFDEVNIKFTQGNCYGVIGANGAGKSTFLKILAGDINPTKGSVALEAGKRMAVLKQDHNAFNEHTVLNTVMMGHDKLWNNIKAKEELYSKPDFSEADGIKVSELEEQFAEMDGWNAESDAAALLSGLGIEEEHHYKLLKDISGNYKVRVLLAQALFGNPDVLILDEPTNDLDIHTIAWLEDFLLDFKNTVIVVSHDRHFLDTVSTHIVDIDFNSINMFSGNYSFWYQSSQLALAQRSSANKKAEEKKKELQDFIARFSANASKSKQATSRRKLLDKINVEDIKPSTRKYPAIIFNQNREAGDQILQVEKLNKAVEGKSLIKDLDLFVNKGDKIAVISKDSLATTAFYEILNGKMKADSGEFKFGQTITTAYLPNHNDEYFQSNENLIDWLRNYSKEKDEVYIRGFLGKMLFSGEETFKSVNVLSGGEKVRCMVSKMMLAGGNLLMLDEPTNHLDLESIQAFNNSLKDFPGTVMFTSHDHEFTQTVANRILELTPNGIIDSLKSYDEYMEDENIQAQRAEMYGKVTA</sequence>
<dbReference type="InterPro" id="IPR051309">
    <property type="entry name" value="ABCF_ATPase"/>
</dbReference>
<dbReference type="Pfam" id="PF12848">
    <property type="entry name" value="ABC_tran_Xtn"/>
    <property type="match status" value="1"/>
</dbReference>
<dbReference type="EMBL" id="BMEC01000011">
    <property type="protein sequence ID" value="GGC44394.1"/>
    <property type="molecule type" value="Genomic_DNA"/>
</dbReference>
<accession>A0ABQ1MT55</accession>
<comment type="caution">
    <text evidence="4">The sequence shown here is derived from an EMBL/GenBank/DDBJ whole genome shotgun (WGS) entry which is preliminary data.</text>
</comment>
<dbReference type="Proteomes" id="UP000636010">
    <property type="component" value="Unassembled WGS sequence"/>
</dbReference>
<organism evidence="4 5">
    <name type="scientific">Marivirga lumbricoides</name>
    <dbReference type="NCBI Taxonomy" id="1046115"/>
    <lineage>
        <taxon>Bacteria</taxon>
        <taxon>Pseudomonadati</taxon>
        <taxon>Bacteroidota</taxon>
        <taxon>Cytophagia</taxon>
        <taxon>Cytophagales</taxon>
        <taxon>Marivirgaceae</taxon>
        <taxon>Marivirga</taxon>
    </lineage>
</organism>
<dbReference type="SUPFAM" id="SSF52540">
    <property type="entry name" value="P-loop containing nucleoside triphosphate hydrolases"/>
    <property type="match status" value="2"/>
</dbReference>
<feature type="domain" description="ABC transporter" evidence="3">
    <location>
        <begin position="320"/>
        <end position="535"/>
    </location>
</feature>
<dbReference type="Gene3D" id="3.40.50.300">
    <property type="entry name" value="P-loop containing nucleotide triphosphate hydrolases"/>
    <property type="match status" value="2"/>
</dbReference>
<dbReference type="SMART" id="SM00382">
    <property type="entry name" value="AAA"/>
    <property type="match status" value="2"/>
</dbReference>
<dbReference type="InterPro" id="IPR032781">
    <property type="entry name" value="ABC_tran_Xtn"/>
</dbReference>
<proteinExistence type="predicted"/>
<keyword evidence="2" id="KW-0067">ATP-binding</keyword>
<dbReference type="PANTHER" id="PTHR42855:SF2">
    <property type="entry name" value="DRUG RESISTANCE ABC TRANSPORTER,ATP-BINDING PROTEIN"/>
    <property type="match status" value="1"/>
</dbReference>
<dbReference type="PROSITE" id="PS50893">
    <property type="entry name" value="ABC_TRANSPORTER_2"/>
    <property type="match status" value="2"/>
</dbReference>
<evidence type="ECO:0000313" key="5">
    <source>
        <dbReference type="Proteomes" id="UP000636010"/>
    </source>
</evidence>
<feature type="domain" description="ABC transporter" evidence="3">
    <location>
        <begin position="2"/>
        <end position="252"/>
    </location>
</feature>
<evidence type="ECO:0000256" key="1">
    <source>
        <dbReference type="ARBA" id="ARBA00022741"/>
    </source>
</evidence>
<keyword evidence="1" id="KW-0547">Nucleotide-binding</keyword>
<dbReference type="InterPro" id="IPR027417">
    <property type="entry name" value="P-loop_NTPase"/>
</dbReference>
<dbReference type="InterPro" id="IPR003439">
    <property type="entry name" value="ABC_transporter-like_ATP-bd"/>
</dbReference>
<dbReference type="InterPro" id="IPR003593">
    <property type="entry name" value="AAA+_ATPase"/>
</dbReference>
<evidence type="ECO:0000256" key="2">
    <source>
        <dbReference type="ARBA" id="ARBA00022840"/>
    </source>
</evidence>
<dbReference type="CDD" id="cd03221">
    <property type="entry name" value="ABCF_EF-3"/>
    <property type="match status" value="2"/>
</dbReference>
<evidence type="ECO:0000313" key="4">
    <source>
        <dbReference type="EMBL" id="GGC44394.1"/>
    </source>
</evidence>
<reference evidence="5" key="1">
    <citation type="journal article" date="2019" name="Int. J. Syst. Evol. Microbiol.">
        <title>The Global Catalogue of Microorganisms (GCM) 10K type strain sequencing project: providing services to taxonomists for standard genome sequencing and annotation.</title>
        <authorList>
            <consortium name="The Broad Institute Genomics Platform"/>
            <consortium name="The Broad Institute Genome Sequencing Center for Infectious Disease"/>
            <person name="Wu L."/>
            <person name="Ma J."/>
        </authorList>
    </citation>
    <scope>NUCLEOTIDE SEQUENCE [LARGE SCALE GENOMIC DNA]</scope>
    <source>
        <strain evidence="5">CGMCC 1.10832</strain>
    </source>
</reference>
<protein>
    <submittedName>
        <fullName evidence="4">ABC-F family ATPase</fullName>
    </submittedName>
</protein>
<dbReference type="PANTHER" id="PTHR42855">
    <property type="entry name" value="ABC TRANSPORTER ATP-BINDING SUBUNIT"/>
    <property type="match status" value="1"/>
</dbReference>
<dbReference type="Pfam" id="PF00005">
    <property type="entry name" value="ABC_tran"/>
    <property type="match status" value="2"/>
</dbReference>
<dbReference type="RefSeq" id="WP_188465455.1">
    <property type="nucleotide sequence ID" value="NZ_BAABHU010000011.1"/>
</dbReference>
<name>A0ABQ1MT55_9BACT</name>
<gene>
    <name evidence="4" type="ORF">GCM10011506_32440</name>
</gene>
<evidence type="ECO:0000259" key="3">
    <source>
        <dbReference type="PROSITE" id="PS50893"/>
    </source>
</evidence>
<keyword evidence="5" id="KW-1185">Reference proteome</keyword>